<evidence type="ECO:0000256" key="4">
    <source>
        <dbReference type="ARBA" id="ARBA00022679"/>
    </source>
</evidence>
<comment type="similarity">
    <text evidence="2">Belongs to the YkuD family.</text>
</comment>
<evidence type="ECO:0000256" key="1">
    <source>
        <dbReference type="ARBA" id="ARBA00004752"/>
    </source>
</evidence>
<dbReference type="GO" id="GO:0008360">
    <property type="term" value="P:regulation of cell shape"/>
    <property type="evidence" value="ECO:0007669"/>
    <property type="project" value="UniProtKB-UniRule"/>
</dbReference>
<sequence length="191" mass="20943">MIQRRELLLSALAAGAVATGAPVASETLSASNYRVPLKHRPRWIDVDPALTVGAIYASNEQRRLYWIDSPGRAIRYTIAIGAAGRAFRGTAVVARKAIQPSWMPTRNMIRMEPEVYGQFSAGLPGGHPMNPLGAAALYLYRDGRDTLFRIHGTPQPWTMGRSFSSGCLRLVNEHMMDLYARAPVGTPVHVS</sequence>
<keyword evidence="6 9" id="KW-0133">Cell shape</keyword>
<dbReference type="AlphaFoldDB" id="A0A5J5GCW0"/>
<evidence type="ECO:0000256" key="5">
    <source>
        <dbReference type="ARBA" id="ARBA00022801"/>
    </source>
</evidence>
<keyword evidence="7 9" id="KW-0573">Peptidoglycan synthesis</keyword>
<dbReference type="PANTHER" id="PTHR30582">
    <property type="entry name" value="L,D-TRANSPEPTIDASE"/>
    <property type="match status" value="1"/>
</dbReference>
<dbReference type="InterPro" id="IPR005490">
    <property type="entry name" value="LD_TPept_cat_dom"/>
</dbReference>
<comment type="pathway">
    <text evidence="1 9">Cell wall biogenesis; peptidoglycan biosynthesis.</text>
</comment>
<dbReference type="SUPFAM" id="SSF141523">
    <property type="entry name" value="L,D-transpeptidase catalytic domain-like"/>
    <property type="match status" value="1"/>
</dbReference>
<proteinExistence type="inferred from homology"/>
<feature type="active site" description="Proton donor/acceptor" evidence="9">
    <location>
        <position position="151"/>
    </location>
</feature>
<comment type="caution">
    <text evidence="11">The sequence shown here is derived from an EMBL/GenBank/DDBJ whole genome shotgun (WGS) entry which is preliminary data.</text>
</comment>
<dbReference type="PANTHER" id="PTHR30582:SF24">
    <property type="entry name" value="L,D-TRANSPEPTIDASE ERFK_SRFK-RELATED"/>
    <property type="match status" value="1"/>
</dbReference>
<organism evidence="11 12">
    <name type="scientific">Histidinibacterium aquaticum</name>
    <dbReference type="NCBI Taxonomy" id="2613962"/>
    <lineage>
        <taxon>Bacteria</taxon>
        <taxon>Pseudomonadati</taxon>
        <taxon>Pseudomonadota</taxon>
        <taxon>Alphaproteobacteria</taxon>
        <taxon>Rhodobacterales</taxon>
        <taxon>Paracoccaceae</taxon>
        <taxon>Histidinibacterium</taxon>
    </lineage>
</organism>
<dbReference type="InterPro" id="IPR050979">
    <property type="entry name" value="LD-transpeptidase"/>
</dbReference>
<evidence type="ECO:0000313" key="11">
    <source>
        <dbReference type="EMBL" id="KAA9006019.1"/>
    </source>
</evidence>
<dbReference type="Gene3D" id="2.40.440.10">
    <property type="entry name" value="L,D-transpeptidase catalytic domain-like"/>
    <property type="match status" value="1"/>
</dbReference>
<dbReference type="GO" id="GO:0016757">
    <property type="term" value="F:glycosyltransferase activity"/>
    <property type="evidence" value="ECO:0007669"/>
    <property type="project" value="UniProtKB-KW"/>
</dbReference>
<keyword evidence="5" id="KW-0378">Hydrolase</keyword>
<keyword evidence="3" id="KW-0328">Glycosyltransferase</keyword>
<dbReference type="UniPathway" id="UPA00219"/>
<evidence type="ECO:0000313" key="12">
    <source>
        <dbReference type="Proteomes" id="UP000326554"/>
    </source>
</evidence>
<dbReference type="GO" id="GO:0018104">
    <property type="term" value="P:peptidoglycan-protein cross-linking"/>
    <property type="evidence" value="ECO:0007669"/>
    <property type="project" value="TreeGrafter"/>
</dbReference>
<evidence type="ECO:0000256" key="9">
    <source>
        <dbReference type="PROSITE-ProRule" id="PRU01373"/>
    </source>
</evidence>
<reference evidence="11 12" key="1">
    <citation type="submission" date="2019-09" db="EMBL/GenBank/DDBJ databases">
        <authorList>
            <person name="Park J.-S."/>
            <person name="Choi H.-J."/>
        </authorList>
    </citation>
    <scope>NUCLEOTIDE SEQUENCE [LARGE SCALE GENOMIC DNA]</scope>
    <source>
        <strain evidence="11 12">176SS1-4</strain>
    </source>
</reference>
<name>A0A5J5GCW0_9RHOB</name>
<dbReference type="GO" id="GO:0071555">
    <property type="term" value="P:cell wall organization"/>
    <property type="evidence" value="ECO:0007669"/>
    <property type="project" value="UniProtKB-UniRule"/>
</dbReference>
<evidence type="ECO:0000256" key="6">
    <source>
        <dbReference type="ARBA" id="ARBA00022960"/>
    </source>
</evidence>
<evidence type="ECO:0000256" key="8">
    <source>
        <dbReference type="ARBA" id="ARBA00023316"/>
    </source>
</evidence>
<evidence type="ECO:0000256" key="7">
    <source>
        <dbReference type="ARBA" id="ARBA00022984"/>
    </source>
</evidence>
<dbReference type="GO" id="GO:0005576">
    <property type="term" value="C:extracellular region"/>
    <property type="evidence" value="ECO:0007669"/>
    <property type="project" value="TreeGrafter"/>
</dbReference>
<dbReference type="PROSITE" id="PS52029">
    <property type="entry name" value="LD_TPASE"/>
    <property type="match status" value="1"/>
</dbReference>
<evidence type="ECO:0000256" key="3">
    <source>
        <dbReference type="ARBA" id="ARBA00022676"/>
    </source>
</evidence>
<dbReference type="GO" id="GO:0071972">
    <property type="term" value="F:peptidoglycan L,D-transpeptidase activity"/>
    <property type="evidence" value="ECO:0007669"/>
    <property type="project" value="TreeGrafter"/>
</dbReference>
<dbReference type="EMBL" id="VYQE01000005">
    <property type="protein sequence ID" value="KAA9006019.1"/>
    <property type="molecule type" value="Genomic_DNA"/>
</dbReference>
<keyword evidence="8 9" id="KW-0961">Cell wall biogenesis/degradation</keyword>
<keyword evidence="4" id="KW-0808">Transferase</keyword>
<dbReference type="Pfam" id="PF03734">
    <property type="entry name" value="YkuD"/>
    <property type="match status" value="1"/>
</dbReference>
<feature type="active site" description="Nucleophile" evidence="9">
    <location>
        <position position="167"/>
    </location>
</feature>
<dbReference type="CDD" id="cd16913">
    <property type="entry name" value="YkuD_like"/>
    <property type="match status" value="1"/>
</dbReference>
<dbReference type="Proteomes" id="UP000326554">
    <property type="component" value="Unassembled WGS sequence"/>
</dbReference>
<evidence type="ECO:0000259" key="10">
    <source>
        <dbReference type="PROSITE" id="PS52029"/>
    </source>
</evidence>
<feature type="domain" description="L,D-TPase catalytic" evidence="10">
    <location>
        <begin position="53"/>
        <end position="191"/>
    </location>
</feature>
<keyword evidence="12" id="KW-1185">Reference proteome</keyword>
<dbReference type="RefSeq" id="WP_150446271.1">
    <property type="nucleotide sequence ID" value="NZ_VYQE01000005.1"/>
</dbReference>
<gene>
    <name evidence="11" type="ORF">F3S47_15820</name>
</gene>
<evidence type="ECO:0000256" key="2">
    <source>
        <dbReference type="ARBA" id="ARBA00005992"/>
    </source>
</evidence>
<dbReference type="InterPro" id="IPR038063">
    <property type="entry name" value="Transpep_catalytic_dom"/>
</dbReference>
<accession>A0A5J5GCW0</accession>
<protein>
    <submittedName>
        <fullName evidence="11">L,D-transpeptidase</fullName>
    </submittedName>
</protein>